<proteinExistence type="evidence at protein level"/>
<dbReference type="GO" id="GO:0019684">
    <property type="term" value="P:photosynthesis, light reaction"/>
    <property type="evidence" value="ECO:0007669"/>
    <property type="project" value="InterPro"/>
</dbReference>
<name>A0A1G7WCA0_9PROT</name>
<organism evidence="4 5">
    <name type="scientific">Roseospirillum parvum</name>
    <dbReference type="NCBI Taxonomy" id="83401"/>
    <lineage>
        <taxon>Bacteria</taxon>
        <taxon>Pseudomonadati</taxon>
        <taxon>Pseudomonadota</taxon>
        <taxon>Alphaproteobacteria</taxon>
        <taxon>Rhodospirillales</taxon>
        <taxon>Rhodospirillaceae</taxon>
        <taxon>Roseospirillum</taxon>
    </lineage>
</organism>
<evidence type="ECO:0000259" key="2">
    <source>
        <dbReference type="Pfam" id="PF03967"/>
    </source>
</evidence>
<keyword evidence="6" id="KW-0479">Metal-binding</keyword>
<dbReference type="InterPro" id="IPR014747">
    <property type="entry name" value="Bac_photo_RC_H_C"/>
</dbReference>
<dbReference type="InterPro" id="IPR037097">
    <property type="entry name" value="Photo_RC_H_N_sf"/>
</dbReference>
<dbReference type="SUPFAM" id="SSF81490">
    <property type="entry name" value="Photosystem II reaction centre subunit H, transmembrane region"/>
    <property type="match status" value="1"/>
</dbReference>
<gene>
    <name evidence="4" type="ORF">SAMN05421742_102144</name>
</gene>
<dbReference type="Gene3D" id="4.10.540.10">
    <property type="entry name" value="Photosynthetic reaction centre, H subunit, N-terminal domain"/>
    <property type="match status" value="1"/>
</dbReference>
<feature type="transmembrane region" description="Helical" evidence="1">
    <location>
        <begin position="12"/>
        <end position="30"/>
    </location>
</feature>
<dbReference type="RefSeq" id="WP_092615658.1">
    <property type="nucleotide sequence ID" value="NZ_FNCV01000002.1"/>
</dbReference>
<dbReference type="InterPro" id="IPR027275">
    <property type="entry name" value="PRC-brl_dom"/>
</dbReference>
<dbReference type="PDB" id="8ZK2">
    <property type="method" value="EM"/>
    <property type="resolution" value="2.65 A"/>
    <property type="chains" value="H=1-254"/>
</dbReference>
<dbReference type="SUPFAM" id="SSF50346">
    <property type="entry name" value="PRC-barrel domain"/>
    <property type="match status" value="1"/>
</dbReference>
<protein>
    <submittedName>
        <fullName evidence="4">Photosynthetic reaction center H subunit</fullName>
    </submittedName>
</protein>
<evidence type="ECO:0007829" key="6">
    <source>
        <dbReference type="PDB" id="8ZK2"/>
    </source>
</evidence>
<dbReference type="Gene3D" id="3.90.50.10">
    <property type="entry name" value="Photosynthetic Reaction Center, subunit H, domain 2"/>
    <property type="match status" value="1"/>
</dbReference>
<dbReference type="InterPro" id="IPR011033">
    <property type="entry name" value="PRC_barrel-like_sf"/>
</dbReference>
<feature type="domain" description="PRC-barrel" evidence="3">
    <location>
        <begin position="145"/>
        <end position="217"/>
    </location>
</feature>
<feature type="domain" description="Photosynthetic reaction centre H subunit N-terminal" evidence="2">
    <location>
        <begin position="4"/>
        <end position="133"/>
    </location>
</feature>
<dbReference type="EMBL" id="FNCV01000002">
    <property type="protein sequence ID" value="SDG69504.1"/>
    <property type="molecule type" value="Genomic_DNA"/>
</dbReference>
<accession>A0A1G7WCA0</accession>
<reference evidence="6" key="2">
    <citation type="journal article" date="2024" name="Commun. Biol.">
        <title>Insights into the divergence of the photosynthetic LH1 complex obtained from structural analysis of the unusual photocomplexes of Roseospirillum parvum.</title>
        <authorList>
            <person name="Wang X.P."/>
            <person name="Wang G.L."/>
            <person name="Fu Y."/>
            <person name="Minamino A."/>
            <person name="Zou M.J."/>
            <person name="Ma F."/>
            <person name="Xu B."/>
            <person name="Wang-Otomo Z.Y."/>
            <person name="Kimura Y."/>
            <person name="Madigan M.T."/>
            <person name="Overmann J."/>
            <person name="Yu L.J."/>
        </authorList>
    </citation>
    <scope>STRUCTURE BY ELECTRON MICROSCOPY (2.65 ANGSTROMS) IN COMPLEX WITH MG(2+)</scope>
</reference>
<evidence type="ECO:0000259" key="3">
    <source>
        <dbReference type="Pfam" id="PF05239"/>
    </source>
</evidence>
<dbReference type="NCBIfam" id="TIGR01150">
    <property type="entry name" value="puhA"/>
    <property type="match status" value="1"/>
</dbReference>
<evidence type="ECO:0000313" key="4">
    <source>
        <dbReference type="EMBL" id="SDG69504.1"/>
    </source>
</evidence>
<keyword evidence="1" id="KW-1133">Transmembrane helix</keyword>
<keyword evidence="5" id="KW-1185">Reference proteome</keyword>
<feature type="binding site" evidence="6">
    <location>
        <position position="4"/>
    </location>
    <ligand>
        <name>Mg(2+)</name>
        <dbReference type="ChEBI" id="CHEBI:18420"/>
    </ligand>
</feature>
<dbReference type="Pfam" id="PF03967">
    <property type="entry name" value="PRCH"/>
    <property type="match status" value="1"/>
</dbReference>
<keyword evidence="6" id="KW-0002">3D-structure</keyword>
<keyword evidence="1" id="KW-0812">Transmembrane</keyword>
<dbReference type="InterPro" id="IPR015810">
    <property type="entry name" value="Photo_RC_H_N"/>
</dbReference>
<dbReference type="AlphaFoldDB" id="A0A1G7WCA0"/>
<evidence type="ECO:0000256" key="1">
    <source>
        <dbReference type="SAM" id="Phobius"/>
    </source>
</evidence>
<dbReference type="STRING" id="83401.SAMN05421742_102144"/>
<dbReference type="GO" id="GO:0030077">
    <property type="term" value="C:plasma membrane light-harvesting complex"/>
    <property type="evidence" value="ECO:0007669"/>
    <property type="project" value="InterPro"/>
</dbReference>
<sequence>MIGDFSSYMDVAQIVLYAFWIFLFGVIFYLRREDRREGYPLERDTDGKIMSIGPWNLPAPKIFYKPQGGTYSAPNAARDTRAIKATRVGNFPGAPLDPTGDPLVDGVGPAAYAERADTPDKTLEGRTRIVPLRTDADLWLAPEDPDPRGMAVVAGCRTTVGAVSDVWVDRAENIIRYLEVSLGGAEGGAKAGKTVLVPMPMAVFNDLTRTVTVKSMDAKSFANVPTPKSAEQITLREEDRIQAYYAGGTLYANK</sequence>
<dbReference type="SMR" id="A0A1G7WCA0"/>
<reference evidence="5" key="1">
    <citation type="submission" date="2016-10" db="EMBL/GenBank/DDBJ databases">
        <authorList>
            <person name="Varghese N."/>
            <person name="Submissions S."/>
        </authorList>
    </citation>
    <scope>NUCLEOTIDE SEQUENCE [LARGE SCALE GENOMIC DNA]</scope>
    <source>
        <strain evidence="5">930I</strain>
    </source>
</reference>
<dbReference type="OrthoDB" id="8557487at2"/>
<keyword evidence="1" id="KW-0472">Membrane</keyword>
<dbReference type="InterPro" id="IPR005652">
    <property type="entry name" value="Photo_RC_H"/>
</dbReference>
<evidence type="ECO:0000313" key="5">
    <source>
        <dbReference type="Proteomes" id="UP000217076"/>
    </source>
</evidence>
<dbReference type="Proteomes" id="UP000217076">
    <property type="component" value="Unassembled WGS sequence"/>
</dbReference>
<dbReference type="Pfam" id="PF05239">
    <property type="entry name" value="PRC"/>
    <property type="match status" value="1"/>
</dbReference>
<dbReference type="EMDB" id="EMD-60165"/>